<evidence type="ECO:0000256" key="1">
    <source>
        <dbReference type="ARBA" id="ARBA00000085"/>
    </source>
</evidence>
<dbReference type="InterPro" id="IPR013727">
    <property type="entry name" value="2CSK_N"/>
</dbReference>
<evidence type="ECO:0000256" key="4">
    <source>
        <dbReference type="ARBA" id="ARBA00022553"/>
    </source>
</evidence>
<dbReference type="GO" id="GO:0000155">
    <property type="term" value="F:phosphorelay sensor kinase activity"/>
    <property type="evidence" value="ECO:0007669"/>
    <property type="project" value="InterPro"/>
</dbReference>
<feature type="domain" description="HAMP" evidence="13">
    <location>
        <begin position="186"/>
        <end position="237"/>
    </location>
</feature>
<dbReference type="OrthoDB" id="8554694at2"/>
<feature type="transmembrane region" description="Helical" evidence="11">
    <location>
        <begin position="165"/>
        <end position="185"/>
    </location>
</feature>
<dbReference type="PROSITE" id="PS50109">
    <property type="entry name" value="HIS_KIN"/>
    <property type="match status" value="1"/>
</dbReference>
<dbReference type="InterPro" id="IPR003594">
    <property type="entry name" value="HATPase_dom"/>
</dbReference>
<keyword evidence="9" id="KW-0902">Two-component regulatory system</keyword>
<dbReference type="InterPro" id="IPR004358">
    <property type="entry name" value="Sig_transdc_His_kin-like_C"/>
</dbReference>
<evidence type="ECO:0000256" key="3">
    <source>
        <dbReference type="ARBA" id="ARBA00012438"/>
    </source>
</evidence>
<dbReference type="Gene3D" id="1.10.287.130">
    <property type="match status" value="1"/>
</dbReference>
<dbReference type="Pfam" id="PF08521">
    <property type="entry name" value="2CSK_N"/>
    <property type="match status" value="1"/>
</dbReference>
<feature type="transmembrane region" description="Helical" evidence="11">
    <location>
        <begin position="12"/>
        <end position="33"/>
    </location>
</feature>
<dbReference type="InterPro" id="IPR036097">
    <property type="entry name" value="HisK_dim/P_sf"/>
</dbReference>
<evidence type="ECO:0000256" key="6">
    <source>
        <dbReference type="ARBA" id="ARBA00022692"/>
    </source>
</evidence>
<evidence type="ECO:0000313" key="15">
    <source>
        <dbReference type="Proteomes" id="UP000414136"/>
    </source>
</evidence>
<dbReference type="CDD" id="cd00082">
    <property type="entry name" value="HisKA"/>
    <property type="match status" value="1"/>
</dbReference>
<evidence type="ECO:0000256" key="8">
    <source>
        <dbReference type="ARBA" id="ARBA00022989"/>
    </source>
</evidence>
<dbReference type="EMBL" id="CABPSQ010000003">
    <property type="protein sequence ID" value="VVE66386.1"/>
    <property type="molecule type" value="Genomic_DNA"/>
</dbReference>
<evidence type="ECO:0000256" key="2">
    <source>
        <dbReference type="ARBA" id="ARBA00004370"/>
    </source>
</evidence>
<evidence type="ECO:0000259" key="13">
    <source>
        <dbReference type="PROSITE" id="PS50885"/>
    </source>
</evidence>
<keyword evidence="6 11" id="KW-0812">Transmembrane</keyword>
<dbReference type="CDD" id="cd00075">
    <property type="entry name" value="HATPase"/>
    <property type="match status" value="1"/>
</dbReference>
<dbReference type="AlphaFoldDB" id="A0A5E4ZZF5"/>
<dbReference type="EC" id="2.7.13.3" evidence="3"/>
<evidence type="ECO:0000256" key="10">
    <source>
        <dbReference type="ARBA" id="ARBA00023136"/>
    </source>
</evidence>
<dbReference type="InterPro" id="IPR036890">
    <property type="entry name" value="HATPase_C_sf"/>
</dbReference>
<evidence type="ECO:0000256" key="9">
    <source>
        <dbReference type="ARBA" id="ARBA00023012"/>
    </source>
</evidence>
<dbReference type="Gene3D" id="3.30.565.10">
    <property type="entry name" value="Histidine kinase-like ATPase, C-terminal domain"/>
    <property type="match status" value="1"/>
</dbReference>
<dbReference type="RefSeq" id="WP_150625278.1">
    <property type="nucleotide sequence ID" value="NZ_CABPSQ010000003.1"/>
</dbReference>
<protein>
    <recommendedName>
        <fullName evidence="3">histidine kinase</fullName>
        <ecNumber evidence="3">2.7.13.3</ecNumber>
    </recommendedName>
</protein>
<keyword evidence="7 14" id="KW-0418">Kinase</keyword>
<organism evidence="14 15">
    <name type="scientific">Pandoraea captiosa</name>
    <dbReference type="NCBI Taxonomy" id="2508302"/>
    <lineage>
        <taxon>Bacteria</taxon>
        <taxon>Pseudomonadati</taxon>
        <taxon>Pseudomonadota</taxon>
        <taxon>Betaproteobacteria</taxon>
        <taxon>Burkholderiales</taxon>
        <taxon>Burkholderiaceae</taxon>
        <taxon>Pandoraea</taxon>
    </lineage>
</organism>
<dbReference type="PROSITE" id="PS50885">
    <property type="entry name" value="HAMP"/>
    <property type="match status" value="1"/>
</dbReference>
<dbReference type="SMART" id="SM00387">
    <property type="entry name" value="HATPase_c"/>
    <property type="match status" value="1"/>
</dbReference>
<comment type="catalytic activity">
    <reaction evidence="1">
        <text>ATP + protein L-histidine = ADP + protein N-phospho-L-histidine.</text>
        <dbReference type="EC" id="2.7.13.3"/>
    </reaction>
</comment>
<dbReference type="SUPFAM" id="SSF47384">
    <property type="entry name" value="Homodimeric domain of signal transducing histidine kinase"/>
    <property type="match status" value="1"/>
</dbReference>
<dbReference type="InterPro" id="IPR050428">
    <property type="entry name" value="TCS_sensor_his_kinase"/>
</dbReference>
<gene>
    <name evidence="14" type="ORF">PCA31118_02201</name>
</gene>
<dbReference type="InterPro" id="IPR003661">
    <property type="entry name" value="HisK_dim/P_dom"/>
</dbReference>
<keyword evidence="5" id="KW-0808">Transferase</keyword>
<keyword evidence="15" id="KW-1185">Reference proteome</keyword>
<dbReference type="Pfam" id="PF02518">
    <property type="entry name" value="HATPase_c"/>
    <property type="match status" value="1"/>
</dbReference>
<dbReference type="InterPro" id="IPR005467">
    <property type="entry name" value="His_kinase_dom"/>
</dbReference>
<evidence type="ECO:0000256" key="11">
    <source>
        <dbReference type="SAM" id="Phobius"/>
    </source>
</evidence>
<dbReference type="PANTHER" id="PTHR45436:SF1">
    <property type="entry name" value="SENSOR PROTEIN QSEC"/>
    <property type="match status" value="1"/>
</dbReference>
<feature type="domain" description="Histidine kinase" evidence="12">
    <location>
        <begin position="245"/>
        <end position="472"/>
    </location>
</feature>
<dbReference type="PRINTS" id="PR00344">
    <property type="entry name" value="BCTRLSENSOR"/>
</dbReference>
<keyword evidence="4" id="KW-0597">Phosphoprotein</keyword>
<dbReference type="Proteomes" id="UP000414136">
    <property type="component" value="Unassembled WGS sequence"/>
</dbReference>
<dbReference type="Pfam" id="PF00512">
    <property type="entry name" value="HisKA"/>
    <property type="match status" value="1"/>
</dbReference>
<sequence length="472" mass="51652">MIVPGRSLYLRLVIRMGVVLAFAVVAVLLGIWFSTRAAVDRAYDRWLLGSALQVAENTWYQNGEVNVDVPLAAFSALAPGDQIFYTVLDPNGRSVAGDSEFRPSIPWDKLDDGPIVVDGTYQEMPIRIAIVGRRMPVTAAHPWAVVALAHTQNARVRFTRGLADNTLLITIATAVLTLLAALWTLRQALAPLKQIEAAIRERDSNDLVPLTVTVPAETLALVGAINDFMRRLATSRALMRRVIGDAAHQLRTPVTALTAQVEMLSQTQDEHTRQTHIARIQKQARGLGALIHQLINHAMVQHRADSVAPAPVDLNALLQTAMRETLSYATRDIDVALHLPAMSSMPDMPDMPDVPDMADMPCMVMGDALSLREAIKNVLVNALAYGAPHRLHVDVTRVDAQWRLRFFDDGPGIPESEWQRVRTPFSSRADGREGASLGLAMVADVIHAHGGQMTFERVQGEGFAVVLTLPVA</sequence>
<dbReference type="InterPro" id="IPR003660">
    <property type="entry name" value="HAMP_dom"/>
</dbReference>
<dbReference type="PANTHER" id="PTHR45436">
    <property type="entry name" value="SENSOR HISTIDINE KINASE YKOH"/>
    <property type="match status" value="1"/>
</dbReference>
<dbReference type="SUPFAM" id="SSF55874">
    <property type="entry name" value="ATPase domain of HSP90 chaperone/DNA topoisomerase II/histidine kinase"/>
    <property type="match status" value="1"/>
</dbReference>
<keyword evidence="10 11" id="KW-0472">Membrane</keyword>
<dbReference type="SMART" id="SM00388">
    <property type="entry name" value="HisKA"/>
    <property type="match status" value="1"/>
</dbReference>
<keyword evidence="8 11" id="KW-1133">Transmembrane helix</keyword>
<evidence type="ECO:0000259" key="12">
    <source>
        <dbReference type="PROSITE" id="PS50109"/>
    </source>
</evidence>
<accession>A0A5E4ZZF5</accession>
<dbReference type="GO" id="GO:0005886">
    <property type="term" value="C:plasma membrane"/>
    <property type="evidence" value="ECO:0007669"/>
    <property type="project" value="TreeGrafter"/>
</dbReference>
<name>A0A5E4ZZF5_9BURK</name>
<evidence type="ECO:0000256" key="7">
    <source>
        <dbReference type="ARBA" id="ARBA00022777"/>
    </source>
</evidence>
<proteinExistence type="predicted"/>
<comment type="subcellular location">
    <subcellularLocation>
        <location evidence="2">Membrane</location>
    </subcellularLocation>
</comment>
<evidence type="ECO:0000313" key="14">
    <source>
        <dbReference type="EMBL" id="VVE66386.1"/>
    </source>
</evidence>
<evidence type="ECO:0000256" key="5">
    <source>
        <dbReference type="ARBA" id="ARBA00022679"/>
    </source>
</evidence>
<reference evidence="14 15" key="1">
    <citation type="submission" date="2019-08" db="EMBL/GenBank/DDBJ databases">
        <authorList>
            <person name="Peeters C."/>
        </authorList>
    </citation>
    <scope>NUCLEOTIDE SEQUENCE [LARGE SCALE GENOMIC DNA]</scope>
    <source>
        <strain evidence="14 15">LMG 31118</strain>
    </source>
</reference>